<evidence type="ECO:0000313" key="2">
    <source>
        <dbReference type="EMBL" id="NKZ08746.1"/>
    </source>
</evidence>
<reference evidence="2 3" key="1">
    <citation type="submission" date="2020-04" db="EMBL/GenBank/DDBJ databases">
        <title>MicrobeNet Type strains.</title>
        <authorList>
            <person name="Nicholson A.C."/>
        </authorList>
    </citation>
    <scope>NUCLEOTIDE SEQUENCE [LARGE SCALE GENOMIC DNA]</scope>
    <source>
        <strain evidence="2 3">ATCC BAA-277</strain>
    </source>
</reference>
<protein>
    <recommendedName>
        <fullName evidence="4">PH domain-containing protein</fullName>
    </recommendedName>
</protein>
<sequence length="120" mass="13625">MAIRDKMRANAAHVLQPGENIQAVFGAQTVSQYFALLTYWIIIFANAYRVVVVTDRRILVCRSGRIRTTPVGEVLFELPRQTRIGPPSGLWWRCETLGEKLYVHRRFHKDVNAADGVNAA</sequence>
<comment type="caution">
    <text evidence="2">The sequence shown here is derived from an EMBL/GenBank/DDBJ whole genome shotgun (WGS) entry which is preliminary data.</text>
</comment>
<dbReference type="EMBL" id="JAAXPI010000096">
    <property type="protein sequence ID" value="NKZ08746.1"/>
    <property type="molecule type" value="Genomic_DNA"/>
</dbReference>
<evidence type="ECO:0008006" key="4">
    <source>
        <dbReference type="Google" id="ProtNLM"/>
    </source>
</evidence>
<dbReference type="Proteomes" id="UP000579250">
    <property type="component" value="Unassembled WGS sequence"/>
</dbReference>
<keyword evidence="3" id="KW-1185">Reference proteome</keyword>
<keyword evidence="1" id="KW-0472">Membrane</keyword>
<dbReference type="AlphaFoldDB" id="A0A846ZF86"/>
<dbReference type="RefSeq" id="WP_067638036.1">
    <property type="nucleotide sequence ID" value="NZ_JAAXPI010000096.1"/>
</dbReference>
<evidence type="ECO:0000313" key="3">
    <source>
        <dbReference type="Proteomes" id="UP000579250"/>
    </source>
</evidence>
<accession>A0A846ZF86</accession>
<name>A0A846ZF86_9ACTN</name>
<proteinExistence type="predicted"/>
<organism evidence="2 3">
    <name type="scientific">Actinomadura latina</name>
    <dbReference type="NCBI Taxonomy" id="163603"/>
    <lineage>
        <taxon>Bacteria</taxon>
        <taxon>Bacillati</taxon>
        <taxon>Actinomycetota</taxon>
        <taxon>Actinomycetes</taxon>
        <taxon>Streptosporangiales</taxon>
        <taxon>Thermomonosporaceae</taxon>
        <taxon>Actinomadura</taxon>
    </lineage>
</organism>
<keyword evidence="1" id="KW-1133">Transmembrane helix</keyword>
<gene>
    <name evidence="2" type="ORF">HGB48_34150</name>
</gene>
<feature type="transmembrane region" description="Helical" evidence="1">
    <location>
        <begin position="33"/>
        <end position="52"/>
    </location>
</feature>
<evidence type="ECO:0000256" key="1">
    <source>
        <dbReference type="SAM" id="Phobius"/>
    </source>
</evidence>
<keyword evidence="1" id="KW-0812">Transmembrane</keyword>